<organism evidence="4 5">
    <name type="scientific">Callosobruchus maculatus</name>
    <name type="common">Southern cowpea weevil</name>
    <name type="synonym">Pulse bruchid</name>
    <dbReference type="NCBI Taxonomy" id="64391"/>
    <lineage>
        <taxon>Eukaryota</taxon>
        <taxon>Metazoa</taxon>
        <taxon>Ecdysozoa</taxon>
        <taxon>Arthropoda</taxon>
        <taxon>Hexapoda</taxon>
        <taxon>Insecta</taxon>
        <taxon>Pterygota</taxon>
        <taxon>Neoptera</taxon>
        <taxon>Endopterygota</taxon>
        <taxon>Coleoptera</taxon>
        <taxon>Polyphaga</taxon>
        <taxon>Cucujiformia</taxon>
        <taxon>Chrysomeloidea</taxon>
        <taxon>Chrysomelidae</taxon>
        <taxon>Bruchinae</taxon>
        <taxon>Bruchini</taxon>
        <taxon>Callosobruchus</taxon>
    </lineage>
</organism>
<dbReference type="Proteomes" id="UP000410492">
    <property type="component" value="Unassembled WGS sequence"/>
</dbReference>
<protein>
    <recommendedName>
        <fullName evidence="3">Peptidase C1A papain C-terminal domain-containing protein</fullName>
    </recommendedName>
</protein>
<dbReference type="OrthoDB" id="498368at2759"/>
<evidence type="ECO:0000313" key="5">
    <source>
        <dbReference type="Proteomes" id="UP000410492"/>
    </source>
</evidence>
<dbReference type="InterPro" id="IPR000668">
    <property type="entry name" value="Peptidase_C1A_C"/>
</dbReference>
<dbReference type="GO" id="GO:0008234">
    <property type="term" value="F:cysteine-type peptidase activity"/>
    <property type="evidence" value="ECO:0007669"/>
    <property type="project" value="InterPro"/>
</dbReference>
<keyword evidence="2" id="KW-1015">Disulfide bond</keyword>
<dbReference type="Pfam" id="PF00112">
    <property type="entry name" value="Peptidase_C1"/>
    <property type="match status" value="1"/>
</dbReference>
<accession>A0A653BKY2</accession>
<feature type="non-terminal residue" evidence="4">
    <location>
        <position position="1"/>
    </location>
</feature>
<reference evidence="4 5" key="1">
    <citation type="submission" date="2019-01" db="EMBL/GenBank/DDBJ databases">
        <authorList>
            <person name="Sayadi A."/>
        </authorList>
    </citation>
    <scope>NUCLEOTIDE SEQUENCE [LARGE SCALE GENOMIC DNA]</scope>
</reference>
<dbReference type="AlphaFoldDB" id="A0A653BKY2"/>
<evidence type="ECO:0000256" key="1">
    <source>
        <dbReference type="ARBA" id="ARBA00008455"/>
    </source>
</evidence>
<dbReference type="GO" id="GO:0006508">
    <property type="term" value="P:proteolysis"/>
    <property type="evidence" value="ECO:0007669"/>
    <property type="project" value="InterPro"/>
</dbReference>
<dbReference type="SUPFAM" id="SSF54001">
    <property type="entry name" value="Cysteine proteinases"/>
    <property type="match status" value="1"/>
</dbReference>
<dbReference type="PROSITE" id="PS00639">
    <property type="entry name" value="THIOL_PROTEASE_HIS"/>
    <property type="match status" value="1"/>
</dbReference>
<dbReference type="PANTHER" id="PTHR12411">
    <property type="entry name" value="CYSTEINE PROTEASE FAMILY C1-RELATED"/>
    <property type="match status" value="1"/>
</dbReference>
<evidence type="ECO:0000256" key="2">
    <source>
        <dbReference type="ARBA" id="ARBA00023157"/>
    </source>
</evidence>
<dbReference type="EMBL" id="CAACVG010002246">
    <property type="protein sequence ID" value="VEN36267.1"/>
    <property type="molecule type" value="Genomic_DNA"/>
</dbReference>
<evidence type="ECO:0000313" key="4">
    <source>
        <dbReference type="EMBL" id="VEN36267.1"/>
    </source>
</evidence>
<dbReference type="InterPro" id="IPR025660">
    <property type="entry name" value="Pept_his_AS"/>
</dbReference>
<proteinExistence type="inferred from homology"/>
<dbReference type="Gene3D" id="3.90.70.10">
    <property type="entry name" value="Cysteine proteinases"/>
    <property type="match status" value="1"/>
</dbReference>
<name>A0A653BKY2_CALMS</name>
<feature type="domain" description="Peptidase C1A papain C-terminal" evidence="3">
    <location>
        <begin position="1"/>
        <end position="88"/>
    </location>
</feature>
<dbReference type="SMART" id="SM00645">
    <property type="entry name" value="Pept_C1"/>
    <property type="match status" value="1"/>
</dbReference>
<comment type="similarity">
    <text evidence="1">Belongs to the peptidase C1 family.</text>
</comment>
<dbReference type="InterPro" id="IPR013128">
    <property type="entry name" value="Peptidase_C1A"/>
</dbReference>
<dbReference type="InterPro" id="IPR038765">
    <property type="entry name" value="Papain-like_cys_pep_sf"/>
</dbReference>
<keyword evidence="5" id="KW-1185">Reference proteome</keyword>
<evidence type="ECO:0000259" key="3">
    <source>
        <dbReference type="SMART" id="SM00645"/>
    </source>
</evidence>
<dbReference type="InterPro" id="IPR025661">
    <property type="entry name" value="Pept_asp_AS"/>
</dbReference>
<gene>
    <name evidence="4" type="ORF">CALMAC_LOCUS1931</name>
</gene>
<sequence>QRGPVSVGVDASSFALYGGGVFNPKFCSAIHLNHAVLAVGYGSEDGRGRDFWIVKNSWGTGWGEDGYIRMIRNHLNRCGIASMAYFATVK</sequence>
<dbReference type="PROSITE" id="PS00640">
    <property type="entry name" value="THIOL_PROTEASE_ASN"/>
    <property type="match status" value="1"/>
</dbReference>